<accession>A0A2P6M817</accession>
<dbReference type="GO" id="GO:0008270">
    <property type="term" value="F:zinc ion binding"/>
    <property type="evidence" value="ECO:0007669"/>
    <property type="project" value="UniProtKB-KW"/>
</dbReference>
<keyword evidence="12" id="KW-0511">Multifunctional enzyme</keyword>
<comment type="caution">
    <text evidence="17">The sequence shown here is derived from an EMBL/GenBank/DDBJ whole genome shotgun (WGS) entry which is preliminary data.</text>
</comment>
<evidence type="ECO:0000256" key="9">
    <source>
        <dbReference type="ARBA" id="ARBA00023125"/>
    </source>
</evidence>
<dbReference type="EC" id="4.2.99.18" evidence="3"/>
<dbReference type="PANTHER" id="PTHR42697:SF1">
    <property type="entry name" value="ENDONUCLEASE 8"/>
    <property type="match status" value="1"/>
</dbReference>
<keyword evidence="5" id="KW-0227">DNA damage</keyword>
<dbReference type="Gene3D" id="3.20.190.10">
    <property type="entry name" value="MutM-like, N-terminal"/>
    <property type="match status" value="1"/>
</dbReference>
<evidence type="ECO:0000256" key="12">
    <source>
        <dbReference type="ARBA" id="ARBA00023268"/>
    </source>
</evidence>
<keyword evidence="17" id="KW-0540">Nuclease</keyword>
<dbReference type="GO" id="GO:0140078">
    <property type="term" value="F:class I DNA-(apurinic or apyrimidinic site) endonuclease activity"/>
    <property type="evidence" value="ECO:0007669"/>
    <property type="project" value="UniProtKB-EC"/>
</dbReference>
<gene>
    <name evidence="17" type="ORF">C6N40_08845</name>
</gene>
<keyword evidence="4" id="KW-0479">Metal-binding</keyword>
<dbReference type="InterPro" id="IPR010663">
    <property type="entry name" value="Znf_FPG/IleRS"/>
</dbReference>
<dbReference type="SUPFAM" id="SSF46946">
    <property type="entry name" value="S13-like H2TH domain"/>
    <property type="match status" value="1"/>
</dbReference>
<dbReference type="OrthoDB" id="5657047at2"/>
<evidence type="ECO:0000256" key="8">
    <source>
        <dbReference type="ARBA" id="ARBA00022833"/>
    </source>
</evidence>
<keyword evidence="18" id="KW-1185">Reference proteome</keyword>
<dbReference type="PROSITE" id="PS51066">
    <property type="entry name" value="ZF_FPG_2"/>
    <property type="match status" value="1"/>
</dbReference>
<organism evidence="17 18">
    <name type="scientific">Arenimonas caeni</name>
    <dbReference type="NCBI Taxonomy" id="2058085"/>
    <lineage>
        <taxon>Bacteria</taxon>
        <taxon>Pseudomonadati</taxon>
        <taxon>Pseudomonadota</taxon>
        <taxon>Gammaproteobacteria</taxon>
        <taxon>Lysobacterales</taxon>
        <taxon>Lysobacteraceae</taxon>
        <taxon>Arenimonas</taxon>
    </lineage>
</organism>
<dbReference type="SUPFAM" id="SSF57716">
    <property type="entry name" value="Glucocorticoid receptor-like (DNA-binding domain)"/>
    <property type="match status" value="1"/>
</dbReference>
<dbReference type="InterPro" id="IPR035937">
    <property type="entry name" value="FPG_N"/>
</dbReference>
<evidence type="ECO:0000256" key="13">
    <source>
        <dbReference type="ARBA" id="ARBA00023295"/>
    </source>
</evidence>
<feature type="domain" description="Formamidopyrimidine-DNA glycosylase catalytic" evidence="16">
    <location>
        <begin position="2"/>
        <end position="102"/>
    </location>
</feature>
<feature type="domain" description="FPG-type" evidence="15">
    <location>
        <begin position="236"/>
        <end position="270"/>
    </location>
</feature>
<dbReference type="SUPFAM" id="SSF81624">
    <property type="entry name" value="N-terminal domain of MutM-like DNA repair proteins"/>
    <property type="match status" value="1"/>
</dbReference>
<comment type="cofactor">
    <cofactor evidence="1">
        <name>Zn(2+)</name>
        <dbReference type="ChEBI" id="CHEBI:29105"/>
    </cofactor>
</comment>
<evidence type="ECO:0000256" key="14">
    <source>
        <dbReference type="PROSITE-ProRule" id="PRU00391"/>
    </source>
</evidence>
<dbReference type="RefSeq" id="WP_106990658.1">
    <property type="nucleotide sequence ID" value="NZ_KZ679091.1"/>
</dbReference>
<evidence type="ECO:0000256" key="10">
    <source>
        <dbReference type="ARBA" id="ARBA00023204"/>
    </source>
</evidence>
<proteinExistence type="inferred from homology"/>
<dbReference type="Gene3D" id="1.10.8.50">
    <property type="match status" value="1"/>
</dbReference>
<keyword evidence="13" id="KW-0326">Glycosidase</keyword>
<dbReference type="PANTHER" id="PTHR42697">
    <property type="entry name" value="ENDONUCLEASE 8"/>
    <property type="match status" value="1"/>
</dbReference>
<protein>
    <recommendedName>
        <fullName evidence="3">DNA-(apurinic or apyrimidinic site) lyase</fullName>
        <ecNumber evidence="3">4.2.99.18</ecNumber>
    </recommendedName>
</protein>
<keyword evidence="8" id="KW-0862">Zinc</keyword>
<evidence type="ECO:0000313" key="18">
    <source>
        <dbReference type="Proteomes" id="UP000241736"/>
    </source>
</evidence>
<dbReference type="InterPro" id="IPR010979">
    <property type="entry name" value="Ribosomal_uS13-like_H2TH"/>
</dbReference>
<dbReference type="SMART" id="SM01232">
    <property type="entry name" value="H2TH"/>
    <property type="match status" value="1"/>
</dbReference>
<dbReference type="InterPro" id="IPR015886">
    <property type="entry name" value="H2TH_FPG"/>
</dbReference>
<dbReference type="GO" id="GO:0003684">
    <property type="term" value="F:damaged DNA binding"/>
    <property type="evidence" value="ECO:0007669"/>
    <property type="project" value="InterPro"/>
</dbReference>
<dbReference type="GO" id="GO:0006284">
    <property type="term" value="P:base-excision repair"/>
    <property type="evidence" value="ECO:0007669"/>
    <property type="project" value="InterPro"/>
</dbReference>
<evidence type="ECO:0000256" key="4">
    <source>
        <dbReference type="ARBA" id="ARBA00022723"/>
    </source>
</evidence>
<keyword evidence="10" id="KW-0234">DNA repair</keyword>
<evidence type="ECO:0000256" key="1">
    <source>
        <dbReference type="ARBA" id="ARBA00001947"/>
    </source>
</evidence>
<dbReference type="Pfam" id="PF06831">
    <property type="entry name" value="H2TH"/>
    <property type="match status" value="1"/>
</dbReference>
<dbReference type="InterPro" id="IPR000214">
    <property type="entry name" value="Znf_DNA_glyclase/AP_lyase"/>
</dbReference>
<evidence type="ECO:0000256" key="11">
    <source>
        <dbReference type="ARBA" id="ARBA00023239"/>
    </source>
</evidence>
<dbReference type="SMART" id="SM00898">
    <property type="entry name" value="Fapy_DNA_glyco"/>
    <property type="match status" value="1"/>
</dbReference>
<evidence type="ECO:0000256" key="2">
    <source>
        <dbReference type="ARBA" id="ARBA00009409"/>
    </source>
</evidence>
<dbReference type="PROSITE" id="PS51068">
    <property type="entry name" value="FPG_CAT"/>
    <property type="match status" value="1"/>
</dbReference>
<dbReference type="Proteomes" id="UP000241736">
    <property type="component" value="Unassembled WGS sequence"/>
</dbReference>
<comment type="similarity">
    <text evidence="2">Belongs to the FPG family.</text>
</comment>
<keyword evidence="7" id="KW-0378">Hydrolase</keyword>
<name>A0A2P6M817_9GAMM</name>
<keyword evidence="9" id="KW-0238">DNA-binding</keyword>
<reference evidence="17 18" key="1">
    <citation type="submission" date="2018-03" db="EMBL/GenBank/DDBJ databases">
        <title>Arenimonas caeni sp. nov., isolated from activated sludge.</title>
        <authorList>
            <person name="Liu H."/>
        </authorList>
    </citation>
    <scope>NUCLEOTIDE SEQUENCE [LARGE SCALE GENOMIC DNA]</scope>
    <source>
        <strain evidence="18">z29</strain>
    </source>
</reference>
<evidence type="ECO:0000256" key="3">
    <source>
        <dbReference type="ARBA" id="ARBA00012720"/>
    </source>
</evidence>
<keyword evidence="11" id="KW-0456">Lyase</keyword>
<evidence type="ECO:0000259" key="16">
    <source>
        <dbReference type="PROSITE" id="PS51068"/>
    </source>
</evidence>
<evidence type="ECO:0000256" key="6">
    <source>
        <dbReference type="ARBA" id="ARBA00022771"/>
    </source>
</evidence>
<evidence type="ECO:0000259" key="15">
    <source>
        <dbReference type="PROSITE" id="PS51066"/>
    </source>
</evidence>
<sequence>MPEGPEIRRAADRLAEAVLGEPLAAAWFHFPELKRHEKTLVGRRITAIEPHGKALLTHFEHGLTLYSHNQLYGVWRVAAAGERPEGSRSLRVALETDTRAILLYSASDVQMWKTDELHRHPFLARLGPDVLDARLDAKTVAARLRDPCFAGRSLVALLLDQAFLAGMGNYLRSEVLFAAGIAPDRRPADLSATEVRKLAKALLDVPRASYRTRGIEPAAGMRADYLTDTPAGFRFQVFDREGEPCPRCGDMVVRQELGGRRLYWCRHCQR</sequence>
<dbReference type="InterPro" id="IPR012319">
    <property type="entry name" value="FPG_cat"/>
</dbReference>
<keyword evidence="6 14" id="KW-0863">Zinc-finger</keyword>
<evidence type="ECO:0000256" key="5">
    <source>
        <dbReference type="ARBA" id="ARBA00022763"/>
    </source>
</evidence>
<dbReference type="EMBL" id="PVLF01000013">
    <property type="protein sequence ID" value="PRH82132.1"/>
    <property type="molecule type" value="Genomic_DNA"/>
</dbReference>
<dbReference type="GO" id="GO:0000703">
    <property type="term" value="F:oxidized pyrimidine nucleobase lesion DNA N-glycosylase activity"/>
    <property type="evidence" value="ECO:0007669"/>
    <property type="project" value="TreeGrafter"/>
</dbReference>
<keyword evidence="17" id="KW-0255">Endonuclease</keyword>
<dbReference type="Pfam" id="PF01149">
    <property type="entry name" value="Fapy_DNA_glyco"/>
    <property type="match status" value="1"/>
</dbReference>
<dbReference type="NCBIfam" id="NF007763">
    <property type="entry name" value="PRK10445.1"/>
    <property type="match status" value="1"/>
</dbReference>
<dbReference type="Pfam" id="PF06827">
    <property type="entry name" value="zf-FPG_IleRS"/>
    <property type="match status" value="1"/>
</dbReference>
<dbReference type="AlphaFoldDB" id="A0A2P6M817"/>
<evidence type="ECO:0000256" key="7">
    <source>
        <dbReference type="ARBA" id="ARBA00022801"/>
    </source>
</evidence>
<evidence type="ECO:0000313" key="17">
    <source>
        <dbReference type="EMBL" id="PRH82132.1"/>
    </source>
</evidence>